<name>A0ABV8B2B1_9BACI</name>
<organism evidence="2 3">
    <name type="scientific">Bacillus songklensis</name>
    <dbReference type="NCBI Taxonomy" id="1069116"/>
    <lineage>
        <taxon>Bacteria</taxon>
        <taxon>Bacillati</taxon>
        <taxon>Bacillota</taxon>
        <taxon>Bacilli</taxon>
        <taxon>Bacillales</taxon>
        <taxon>Bacillaceae</taxon>
        <taxon>Bacillus</taxon>
    </lineage>
</organism>
<dbReference type="Gene3D" id="3.30.450.20">
    <property type="entry name" value="PAS domain"/>
    <property type="match status" value="1"/>
</dbReference>
<proteinExistence type="predicted"/>
<keyword evidence="1" id="KW-0472">Membrane</keyword>
<feature type="transmembrane region" description="Helical" evidence="1">
    <location>
        <begin position="16"/>
        <end position="36"/>
    </location>
</feature>
<keyword evidence="3" id="KW-1185">Reference proteome</keyword>
<sequence>MRRPFISQLKIRNLQLYLFIVIFPSMIISVLFTQLITNQLEAEQTEHAKRTAYFHKNYVDRFIRETVTRIETIALTSNPEKESYQYIESILARAHQKDLRLSGLYFCDIKGNMLFGSHPLQKKNQRL</sequence>
<accession>A0ABV8B2B1</accession>
<comment type="caution">
    <text evidence="2">The sequence shown here is derived from an EMBL/GenBank/DDBJ whole genome shotgun (WGS) entry which is preliminary data.</text>
</comment>
<protein>
    <submittedName>
        <fullName evidence="2">Uncharacterized protein</fullName>
    </submittedName>
</protein>
<gene>
    <name evidence="2" type="ORF">ACFOU2_07200</name>
</gene>
<evidence type="ECO:0000256" key="1">
    <source>
        <dbReference type="SAM" id="Phobius"/>
    </source>
</evidence>
<evidence type="ECO:0000313" key="2">
    <source>
        <dbReference type="EMBL" id="MFC3883317.1"/>
    </source>
</evidence>
<keyword evidence="1" id="KW-0812">Transmembrane</keyword>
<dbReference type="Proteomes" id="UP001595752">
    <property type="component" value="Unassembled WGS sequence"/>
</dbReference>
<keyword evidence="1" id="KW-1133">Transmembrane helix</keyword>
<reference evidence="3" key="1">
    <citation type="journal article" date="2019" name="Int. J. Syst. Evol. Microbiol.">
        <title>The Global Catalogue of Microorganisms (GCM) 10K type strain sequencing project: providing services to taxonomists for standard genome sequencing and annotation.</title>
        <authorList>
            <consortium name="The Broad Institute Genomics Platform"/>
            <consortium name="The Broad Institute Genome Sequencing Center for Infectious Disease"/>
            <person name="Wu L."/>
            <person name="Ma J."/>
        </authorList>
    </citation>
    <scope>NUCLEOTIDE SEQUENCE [LARGE SCALE GENOMIC DNA]</scope>
    <source>
        <strain evidence="3">CCUG 61889</strain>
    </source>
</reference>
<dbReference type="EMBL" id="JBHRZT010000026">
    <property type="protein sequence ID" value="MFC3883317.1"/>
    <property type="molecule type" value="Genomic_DNA"/>
</dbReference>
<evidence type="ECO:0000313" key="3">
    <source>
        <dbReference type="Proteomes" id="UP001595752"/>
    </source>
</evidence>
<dbReference type="RefSeq" id="WP_377913681.1">
    <property type="nucleotide sequence ID" value="NZ_JBHRZT010000026.1"/>
</dbReference>